<gene>
    <name evidence="1" type="ORF">FXN63_11810</name>
</gene>
<accession>A0A5C0AVI8</accession>
<dbReference type="Pfam" id="PF12244">
    <property type="entry name" value="DUF3606"/>
    <property type="match status" value="1"/>
</dbReference>
<dbReference type="Proteomes" id="UP000325161">
    <property type="component" value="Chromosome"/>
</dbReference>
<dbReference type="InterPro" id="IPR022037">
    <property type="entry name" value="DUF3606"/>
</dbReference>
<keyword evidence="2" id="KW-1185">Reference proteome</keyword>
<name>A0A5C0AVI8_9BURK</name>
<dbReference type="AlphaFoldDB" id="A0A5C0AVI8"/>
<evidence type="ECO:0000313" key="1">
    <source>
        <dbReference type="EMBL" id="QEI06439.1"/>
    </source>
</evidence>
<dbReference type="EMBL" id="CP043046">
    <property type="protein sequence ID" value="QEI06439.1"/>
    <property type="molecule type" value="Genomic_DNA"/>
</dbReference>
<sequence length="76" mass="8482">MRAQSDFPPTEQCPPIDLSKQYELRYWSNRLGVSQDALRAAVEAVGTHPVDVTKYLSNIEQTCVCPVGQDPDASMR</sequence>
<evidence type="ECO:0000313" key="2">
    <source>
        <dbReference type="Proteomes" id="UP000325161"/>
    </source>
</evidence>
<dbReference type="RefSeq" id="WP_148815048.1">
    <property type="nucleotide sequence ID" value="NZ_CP043046.1"/>
</dbReference>
<protein>
    <submittedName>
        <fullName evidence="1">DUF3606 domain-containing protein</fullName>
    </submittedName>
</protein>
<proteinExistence type="predicted"/>
<dbReference type="KEGG" id="pacr:FXN63_11810"/>
<reference evidence="1 2" key="1">
    <citation type="submission" date="2019-08" db="EMBL/GenBank/DDBJ databases">
        <title>Amphibian skin-associated Pigmentiphaga: genome sequence and occurrence across geography and hosts.</title>
        <authorList>
            <person name="Bletz M.C."/>
            <person name="Bunk B."/>
            <person name="Sproeer C."/>
            <person name="Biwer P."/>
            <person name="Reiter S."/>
            <person name="Rabemananjara F.C.E."/>
            <person name="Schulz S."/>
            <person name="Overmann J."/>
            <person name="Vences M."/>
        </authorList>
    </citation>
    <scope>NUCLEOTIDE SEQUENCE [LARGE SCALE GENOMIC DNA]</scope>
    <source>
        <strain evidence="1 2">Mada1488</strain>
    </source>
</reference>
<organism evidence="1 2">
    <name type="scientific">Pigmentiphaga aceris</name>
    <dbReference type="NCBI Taxonomy" id="1940612"/>
    <lineage>
        <taxon>Bacteria</taxon>
        <taxon>Pseudomonadati</taxon>
        <taxon>Pseudomonadota</taxon>
        <taxon>Betaproteobacteria</taxon>
        <taxon>Burkholderiales</taxon>
        <taxon>Alcaligenaceae</taxon>
        <taxon>Pigmentiphaga</taxon>
    </lineage>
</organism>
<dbReference type="OrthoDB" id="7030114at2"/>